<dbReference type="GeneID" id="20077712"/>
<feature type="compositionally biased region" description="Polar residues" evidence="2">
    <location>
        <begin position="329"/>
        <end position="343"/>
    </location>
</feature>
<dbReference type="VEuPathDB" id="FungiDB:H310_00662"/>
<protein>
    <submittedName>
        <fullName evidence="3">Uncharacterized protein</fullName>
    </submittedName>
</protein>
<dbReference type="AlphaFoldDB" id="A0A024UXD6"/>
<evidence type="ECO:0000256" key="1">
    <source>
        <dbReference type="SAM" id="Coils"/>
    </source>
</evidence>
<proteinExistence type="predicted"/>
<keyword evidence="1" id="KW-0175">Coiled coil</keyword>
<feature type="compositionally biased region" description="Low complexity" evidence="2">
    <location>
        <begin position="95"/>
        <end position="114"/>
    </location>
</feature>
<organism evidence="3">
    <name type="scientific">Aphanomyces invadans</name>
    <dbReference type="NCBI Taxonomy" id="157072"/>
    <lineage>
        <taxon>Eukaryota</taxon>
        <taxon>Sar</taxon>
        <taxon>Stramenopiles</taxon>
        <taxon>Oomycota</taxon>
        <taxon>Saprolegniomycetes</taxon>
        <taxon>Saprolegniales</taxon>
        <taxon>Verrucalvaceae</taxon>
        <taxon>Aphanomyces</taxon>
    </lineage>
</organism>
<feature type="region of interest" description="Disordered" evidence="2">
    <location>
        <begin position="327"/>
        <end position="400"/>
    </location>
</feature>
<feature type="region of interest" description="Disordered" evidence="2">
    <location>
        <begin position="133"/>
        <end position="164"/>
    </location>
</feature>
<evidence type="ECO:0000313" key="3">
    <source>
        <dbReference type="EMBL" id="ETW10338.1"/>
    </source>
</evidence>
<feature type="region of interest" description="Disordered" evidence="2">
    <location>
        <begin position="1"/>
        <end position="117"/>
    </location>
</feature>
<feature type="region of interest" description="Disordered" evidence="2">
    <location>
        <begin position="271"/>
        <end position="312"/>
    </location>
</feature>
<dbReference type="RefSeq" id="XP_008861749.1">
    <property type="nucleotide sequence ID" value="XM_008863527.1"/>
</dbReference>
<feature type="compositionally biased region" description="Low complexity" evidence="2">
    <location>
        <begin position="344"/>
        <end position="357"/>
    </location>
</feature>
<dbReference type="eggNOG" id="ENOG502SG16">
    <property type="taxonomic scope" value="Eukaryota"/>
</dbReference>
<gene>
    <name evidence="3" type="ORF">H310_00662</name>
</gene>
<reference evidence="3" key="1">
    <citation type="submission" date="2013-12" db="EMBL/GenBank/DDBJ databases">
        <title>The Genome Sequence of Aphanomyces invadans NJM9701.</title>
        <authorList>
            <consortium name="The Broad Institute Genomics Platform"/>
            <person name="Russ C."/>
            <person name="Tyler B."/>
            <person name="van West P."/>
            <person name="Dieguez-Uribeondo J."/>
            <person name="Young S.K."/>
            <person name="Zeng Q."/>
            <person name="Gargeya S."/>
            <person name="Fitzgerald M."/>
            <person name="Abouelleil A."/>
            <person name="Alvarado L."/>
            <person name="Chapman S.B."/>
            <person name="Gainer-Dewar J."/>
            <person name="Goldberg J."/>
            <person name="Griggs A."/>
            <person name="Gujja S."/>
            <person name="Hansen M."/>
            <person name="Howarth C."/>
            <person name="Imamovic A."/>
            <person name="Ireland A."/>
            <person name="Larimer J."/>
            <person name="McCowan C."/>
            <person name="Murphy C."/>
            <person name="Pearson M."/>
            <person name="Poon T.W."/>
            <person name="Priest M."/>
            <person name="Roberts A."/>
            <person name="Saif S."/>
            <person name="Shea T."/>
            <person name="Sykes S."/>
            <person name="Wortman J."/>
            <person name="Nusbaum C."/>
            <person name="Birren B."/>
        </authorList>
    </citation>
    <scope>NUCLEOTIDE SEQUENCE [LARGE SCALE GENOMIC DNA]</scope>
    <source>
        <strain evidence="3">NJM9701</strain>
    </source>
</reference>
<dbReference type="OrthoDB" id="77508at2759"/>
<evidence type="ECO:0000256" key="2">
    <source>
        <dbReference type="SAM" id="MobiDB-lite"/>
    </source>
</evidence>
<sequence length="480" mass="51186">MNRLLQSFVAYDASGSQQPPRSSDGAAPYPRVHYNNSGNYGSPPPSLPTNDDQYETLDLDSIGSGQQHVHPQYPLSGPRSGSRGVGYARQQENGPFAAQFSQQPPPSQQQFASSTNSVFDQSGYHHQATFISQSSTPYHPSGGHHLRDHTRQASPPAFPPEANSFFSQDVHDVRAPLSSSSSSASHSFFADQTAILSSASDLFGSSDQADDFLSASYAPQDGATSSEHHPTPAFHYNTASGISDAGELFGVGLSSFDAVHTPLAHEVNVPAPPTDSSLECPPSAADLFGSPPRPTTTHLAKTSPPPSPVRHASEHVQAAFSVMQLNPLDVNTPSPSMQATTEWSAPSSPVVCPVAPAQTNPPSSPKHQLESKPTLHSLPLSPSKPAQPSPTRPSSSRPDVLEPKYVEDASLSTTPHSLAPSTTSMDHTKQLMLQYKQMAERLETEKNELLDILAAQADQFYAMQAYIDQLVAEKAAVAAP</sequence>
<feature type="coiled-coil region" evidence="1">
    <location>
        <begin position="425"/>
        <end position="459"/>
    </location>
</feature>
<dbReference type="EMBL" id="KI913952">
    <property type="protein sequence ID" value="ETW10338.1"/>
    <property type="molecule type" value="Genomic_DNA"/>
</dbReference>
<name>A0A024UXD6_9STRA</name>
<accession>A0A024UXD6</accession>